<dbReference type="SUPFAM" id="SSF52833">
    <property type="entry name" value="Thioredoxin-like"/>
    <property type="match status" value="1"/>
</dbReference>
<dbReference type="Proteomes" id="UP000241868">
    <property type="component" value="Unassembled WGS sequence"/>
</dbReference>
<name>A0A2P7U1I3_9NEIS</name>
<dbReference type="Gene3D" id="3.40.30.10">
    <property type="entry name" value="Glutaredoxin"/>
    <property type="match status" value="1"/>
</dbReference>
<dbReference type="InterPro" id="IPR036249">
    <property type="entry name" value="Thioredoxin-like_sf"/>
</dbReference>
<dbReference type="OrthoDB" id="9797598at2"/>
<evidence type="ECO:0000313" key="2">
    <source>
        <dbReference type="EMBL" id="PSJ80842.1"/>
    </source>
</evidence>
<proteinExistence type="predicted"/>
<evidence type="ECO:0000313" key="3">
    <source>
        <dbReference type="Proteomes" id="UP000241868"/>
    </source>
</evidence>
<evidence type="ECO:0000259" key="1">
    <source>
        <dbReference type="Pfam" id="PF00085"/>
    </source>
</evidence>
<gene>
    <name evidence="2" type="ORF">C7N83_03890</name>
</gene>
<dbReference type="Pfam" id="PF00085">
    <property type="entry name" value="Thioredoxin"/>
    <property type="match status" value="1"/>
</dbReference>
<dbReference type="CDD" id="cd02947">
    <property type="entry name" value="TRX_family"/>
    <property type="match status" value="1"/>
</dbReference>
<accession>A0A2P7U1I3</accession>
<organism evidence="2 3">
    <name type="scientific">Neisseria iguanae</name>
    <dbReference type="NCBI Taxonomy" id="90242"/>
    <lineage>
        <taxon>Bacteria</taxon>
        <taxon>Pseudomonadati</taxon>
        <taxon>Pseudomonadota</taxon>
        <taxon>Betaproteobacteria</taxon>
        <taxon>Neisseriales</taxon>
        <taxon>Neisseriaceae</taxon>
        <taxon>Neisseria</taxon>
    </lineage>
</organism>
<protein>
    <submittedName>
        <fullName evidence="2">Thioredoxin</fullName>
    </submittedName>
</protein>
<comment type="caution">
    <text evidence="2">The sequence shown here is derived from an EMBL/GenBank/DDBJ whole genome shotgun (WGS) entry which is preliminary data.</text>
</comment>
<sequence>MHTYPLAETLGHLANTRQILLYLSGVHCGVCHAIRPSVQILVETHKLTALEINLTEQAEAAAAFEVLTIPAVLLYAHGREYHRQAKFIDLKKLEKQIEYPPLENTDYAEIFK</sequence>
<feature type="domain" description="Thioredoxin" evidence="1">
    <location>
        <begin position="15"/>
        <end position="97"/>
    </location>
</feature>
<dbReference type="RefSeq" id="WP_106740804.1">
    <property type="nucleotide sequence ID" value="NZ_PXYY01000014.1"/>
</dbReference>
<dbReference type="EMBL" id="PXYY01000014">
    <property type="protein sequence ID" value="PSJ80842.1"/>
    <property type="molecule type" value="Genomic_DNA"/>
</dbReference>
<dbReference type="AlphaFoldDB" id="A0A2P7U1I3"/>
<dbReference type="InterPro" id="IPR013766">
    <property type="entry name" value="Thioredoxin_domain"/>
</dbReference>
<keyword evidence="3" id="KW-1185">Reference proteome</keyword>
<reference evidence="2 3" key="1">
    <citation type="submission" date="2018-03" db="EMBL/GenBank/DDBJ databases">
        <title>Neisseria weixii sp. nov., isolated from the intestinal contents of Tibetan Plateau pika (Ochotona curzoniae) in Yushu, Qinghai Province, China.</title>
        <authorList>
            <person name="Gui Z."/>
        </authorList>
    </citation>
    <scope>NUCLEOTIDE SEQUENCE [LARGE SCALE GENOMIC DNA]</scope>
    <source>
        <strain evidence="2 3">ATCC 51483</strain>
    </source>
</reference>